<feature type="compositionally biased region" description="Polar residues" evidence="1">
    <location>
        <begin position="100"/>
        <end position="116"/>
    </location>
</feature>
<proteinExistence type="predicted"/>
<dbReference type="EMBL" id="LHQQ01000156">
    <property type="protein sequence ID" value="KOS40644.1"/>
    <property type="molecule type" value="Genomic_DNA"/>
</dbReference>
<protein>
    <recommendedName>
        <fullName evidence="4">BZIP domain-containing protein</fullName>
    </recommendedName>
</protein>
<dbReference type="PANTHER" id="PTHR40618:SF1">
    <property type="entry name" value="B-ZIP TRANSCRIPTION FACTOR (EUROFUNG)"/>
    <property type="match status" value="1"/>
</dbReference>
<name>A0A0M8P3L6_9EURO</name>
<keyword evidence="3" id="KW-1185">Reference proteome</keyword>
<dbReference type="PANTHER" id="PTHR40618">
    <property type="entry name" value="B-ZIP TRANSCRIPTION FACTOR (EUROFUNG)-RELATED"/>
    <property type="match status" value="1"/>
</dbReference>
<comment type="caution">
    <text evidence="2">The sequence shown here is derived from an EMBL/GenBank/DDBJ whole genome shotgun (WGS) entry which is preliminary data.</text>
</comment>
<accession>A0A0M8P3L6</accession>
<evidence type="ECO:0008006" key="4">
    <source>
        <dbReference type="Google" id="ProtNLM"/>
    </source>
</evidence>
<dbReference type="OrthoDB" id="3555317at2759"/>
<reference evidence="2 3" key="1">
    <citation type="submission" date="2015-08" db="EMBL/GenBank/DDBJ databases">
        <title>Genome sequencing of Penicillium nordicum.</title>
        <authorList>
            <person name="Nguyen H.D."/>
            <person name="Seifert K.A."/>
        </authorList>
    </citation>
    <scope>NUCLEOTIDE SEQUENCE [LARGE SCALE GENOMIC DNA]</scope>
    <source>
        <strain evidence="2 3">DAOMC 185683</strain>
    </source>
</reference>
<evidence type="ECO:0000313" key="3">
    <source>
        <dbReference type="Proteomes" id="UP000037696"/>
    </source>
</evidence>
<evidence type="ECO:0000256" key="1">
    <source>
        <dbReference type="SAM" id="MobiDB-lite"/>
    </source>
</evidence>
<evidence type="ECO:0000313" key="2">
    <source>
        <dbReference type="EMBL" id="KOS40644.1"/>
    </source>
</evidence>
<dbReference type="AlphaFoldDB" id="A0A0M8P3L6"/>
<gene>
    <name evidence="2" type="ORF">ACN38_g8510</name>
</gene>
<dbReference type="CDD" id="cd14688">
    <property type="entry name" value="bZIP_YAP"/>
    <property type="match status" value="1"/>
</dbReference>
<organism evidence="2 3">
    <name type="scientific">Penicillium nordicum</name>
    <dbReference type="NCBI Taxonomy" id="229535"/>
    <lineage>
        <taxon>Eukaryota</taxon>
        <taxon>Fungi</taxon>
        <taxon>Dikarya</taxon>
        <taxon>Ascomycota</taxon>
        <taxon>Pezizomycotina</taxon>
        <taxon>Eurotiomycetes</taxon>
        <taxon>Eurotiomycetidae</taxon>
        <taxon>Eurotiales</taxon>
        <taxon>Aspergillaceae</taxon>
        <taxon>Penicillium</taxon>
    </lineage>
</organism>
<sequence length="465" mass="51284">MRVHSLQKKRLRMRLAQSSYRARKKEAQESERVRADELSSALDNALATFSTLHRRILDTPQISSSPEILFHLNDAVTKMVAIASDTNKVLSCPHALEDISPSSHQQAPGTRSQPPTTAVDGELHNEWSSEPVLNGVLTPGPSITVDSGTRTIFLQTKTSNQIPVSARVIRACIKRVVPILSDSTVYGSQPPALALPLQLLGKEALMVFSLQRLSIFHPSVTDFRYPFRFTSQQPHMYRVVEGETKTIPRATAPLVQQIVRGKTRTRLDTNFGPLQGEWLEAVDVEEYLEERGIYLRNTASNDTTPTDDTMHQPFVPDIEQNINMLALLGDETRGEMTRDIMDNTRSRLGSMEQRHFITLSADFHGHEPADYSVFGVPGPIRSLPSSNSQIHPTAMADIPATDALSIPQSDSNHQTAQVIAQASRVTVDLDKLVHLLAENAMCIGPAPGIRKSAVDASIRGSVILT</sequence>
<feature type="region of interest" description="Disordered" evidence="1">
    <location>
        <begin position="98"/>
        <end position="121"/>
    </location>
</feature>
<dbReference type="Proteomes" id="UP000037696">
    <property type="component" value="Unassembled WGS sequence"/>
</dbReference>